<dbReference type="Proteomes" id="UP000309997">
    <property type="component" value="Unassembled WGS sequence"/>
</dbReference>
<sequence length="103" mass="11669">MWAVFTVKKKIRKVAVLQGITFKGRTVLIFCFEIRALRTSYLDKAQSWHLGLDSITNLGDRERVWAIRSLALIIAAHTKSAERKSGKTLGEKLPEEKNKKGIS</sequence>
<evidence type="ECO:0000313" key="2">
    <source>
        <dbReference type="Proteomes" id="UP000309997"/>
    </source>
</evidence>
<dbReference type="EMBL" id="RCHU02000014">
    <property type="protein sequence ID" value="KAL3571738.1"/>
    <property type="molecule type" value="Genomic_DNA"/>
</dbReference>
<comment type="caution">
    <text evidence="1">The sequence shown here is derived from an EMBL/GenBank/DDBJ whole genome shotgun (WGS) entry which is preliminary data.</text>
</comment>
<accession>A0ACC4AZS6</accession>
<reference evidence="1 2" key="1">
    <citation type="journal article" date="2024" name="Plant Biotechnol. J.">
        <title>Genome and CRISPR/Cas9 system of a widespread forest tree (Populus alba) in the world.</title>
        <authorList>
            <person name="Liu Y.J."/>
            <person name="Jiang P.F."/>
            <person name="Han X.M."/>
            <person name="Li X.Y."/>
            <person name="Wang H.M."/>
            <person name="Wang Y.J."/>
            <person name="Wang X.X."/>
            <person name="Zeng Q.Y."/>
        </authorList>
    </citation>
    <scope>NUCLEOTIDE SEQUENCE [LARGE SCALE GENOMIC DNA]</scope>
    <source>
        <strain evidence="2">cv. PAL-ZL1</strain>
    </source>
</reference>
<proteinExistence type="predicted"/>
<keyword evidence="2" id="KW-1185">Reference proteome</keyword>
<name>A0ACC4AZS6_POPAL</name>
<organism evidence="1 2">
    <name type="scientific">Populus alba</name>
    <name type="common">White poplar</name>
    <dbReference type="NCBI Taxonomy" id="43335"/>
    <lineage>
        <taxon>Eukaryota</taxon>
        <taxon>Viridiplantae</taxon>
        <taxon>Streptophyta</taxon>
        <taxon>Embryophyta</taxon>
        <taxon>Tracheophyta</taxon>
        <taxon>Spermatophyta</taxon>
        <taxon>Magnoliopsida</taxon>
        <taxon>eudicotyledons</taxon>
        <taxon>Gunneridae</taxon>
        <taxon>Pentapetalae</taxon>
        <taxon>rosids</taxon>
        <taxon>fabids</taxon>
        <taxon>Malpighiales</taxon>
        <taxon>Salicaceae</taxon>
        <taxon>Saliceae</taxon>
        <taxon>Populus</taxon>
    </lineage>
</organism>
<evidence type="ECO:0000313" key="1">
    <source>
        <dbReference type="EMBL" id="KAL3571738.1"/>
    </source>
</evidence>
<protein>
    <submittedName>
        <fullName evidence="1">Uncharacterized protein</fullName>
    </submittedName>
</protein>
<gene>
    <name evidence="1" type="ORF">D5086_025642</name>
</gene>